<feature type="transmembrane region" description="Helical" evidence="1">
    <location>
        <begin position="66"/>
        <end position="90"/>
    </location>
</feature>
<dbReference type="Proteomes" id="UP001177160">
    <property type="component" value="Unassembled WGS sequence"/>
</dbReference>
<gene>
    <name evidence="2" type="ORF">N7548_08580</name>
</gene>
<name>A0ABT2Y822_9MOLU</name>
<evidence type="ECO:0000313" key="3">
    <source>
        <dbReference type="Proteomes" id="UP001177160"/>
    </source>
</evidence>
<keyword evidence="1" id="KW-0812">Transmembrane</keyword>
<evidence type="ECO:0000313" key="2">
    <source>
        <dbReference type="EMBL" id="MCV2232874.1"/>
    </source>
</evidence>
<sequence>MPERCIHCGYVHTKEDTYCPGCGLLADPIEDKSIADHIIWFVLGAILNLFTVLIYALYFKKEPKKALAMLLGMFSIFTLYGLVEIFNLIFK</sequence>
<keyword evidence="1" id="KW-1133">Transmembrane helix</keyword>
<reference evidence="2" key="1">
    <citation type="submission" date="2022-09" db="EMBL/GenBank/DDBJ databases">
        <title>Novel Mycoplasma species identified in domestic and wild animals.</title>
        <authorList>
            <person name="Volokhov D.V."/>
            <person name="Furtak V.A."/>
            <person name="Zagorodnyaya T.A."/>
        </authorList>
    </citation>
    <scope>NUCLEOTIDE SEQUENCE</scope>
    <source>
        <strain evidence="2">Oakley</strain>
    </source>
</reference>
<feature type="transmembrane region" description="Helical" evidence="1">
    <location>
        <begin position="38"/>
        <end position="59"/>
    </location>
</feature>
<proteinExistence type="predicted"/>
<accession>A0ABT2Y822</accession>
<protein>
    <recommendedName>
        <fullName evidence="4">Zinc ribbon domain-containing protein</fullName>
    </recommendedName>
</protein>
<organism evidence="2 3">
    <name type="scientific">Paracholeplasma manati</name>
    <dbReference type="NCBI Taxonomy" id="591373"/>
    <lineage>
        <taxon>Bacteria</taxon>
        <taxon>Bacillati</taxon>
        <taxon>Mycoplasmatota</taxon>
        <taxon>Mollicutes</taxon>
        <taxon>Acholeplasmatales</taxon>
        <taxon>Acholeplasmataceae</taxon>
        <taxon>Paracholeplasma</taxon>
    </lineage>
</organism>
<dbReference type="EMBL" id="JAOVQM010000013">
    <property type="protein sequence ID" value="MCV2232874.1"/>
    <property type="molecule type" value="Genomic_DNA"/>
</dbReference>
<dbReference type="RefSeq" id="WP_263609063.1">
    <property type="nucleotide sequence ID" value="NZ_JAOVQM010000013.1"/>
</dbReference>
<keyword evidence="3" id="KW-1185">Reference proteome</keyword>
<evidence type="ECO:0008006" key="4">
    <source>
        <dbReference type="Google" id="ProtNLM"/>
    </source>
</evidence>
<keyword evidence="1" id="KW-0472">Membrane</keyword>
<evidence type="ECO:0000256" key="1">
    <source>
        <dbReference type="SAM" id="Phobius"/>
    </source>
</evidence>
<comment type="caution">
    <text evidence="2">The sequence shown here is derived from an EMBL/GenBank/DDBJ whole genome shotgun (WGS) entry which is preliminary data.</text>
</comment>